<dbReference type="GO" id="GO:0005886">
    <property type="term" value="C:plasma membrane"/>
    <property type="evidence" value="ECO:0007669"/>
    <property type="project" value="TreeGrafter"/>
</dbReference>
<evidence type="ECO:0000256" key="2">
    <source>
        <dbReference type="PROSITE-ProRule" id="PRU00168"/>
    </source>
</evidence>
<dbReference type="EMBL" id="VXAF01002607">
    <property type="protein sequence ID" value="NXJ58877.1"/>
    <property type="molecule type" value="Genomic_DNA"/>
</dbReference>
<evidence type="ECO:0000313" key="5">
    <source>
        <dbReference type="Proteomes" id="UP000519115"/>
    </source>
</evidence>
<proteinExistence type="predicted"/>
<dbReference type="AlphaFoldDB" id="A0A7L0CGP8"/>
<dbReference type="InterPro" id="IPR008937">
    <property type="entry name" value="Ras-like_GEF"/>
</dbReference>
<dbReference type="Pfam" id="PF00617">
    <property type="entry name" value="RasGEF"/>
    <property type="match status" value="1"/>
</dbReference>
<gene>
    <name evidence="4" type="primary">Rasgrp2b</name>
    <name evidence="4" type="ORF">SPITYR_R15726</name>
</gene>
<evidence type="ECO:0000256" key="1">
    <source>
        <dbReference type="ARBA" id="ARBA00022658"/>
    </source>
</evidence>
<dbReference type="SMART" id="SM00147">
    <property type="entry name" value="RasGEF"/>
    <property type="match status" value="1"/>
</dbReference>
<name>A0A7L0CGP8_9AVES</name>
<reference evidence="4 5" key="1">
    <citation type="submission" date="2019-09" db="EMBL/GenBank/DDBJ databases">
        <title>Bird 10,000 Genomes (B10K) Project - Family phase.</title>
        <authorList>
            <person name="Zhang G."/>
        </authorList>
    </citation>
    <scope>NUCLEOTIDE SEQUENCE [LARGE SCALE GENOMIC DNA]</scope>
    <source>
        <strain evidence="4">B10K-DU-007-42</strain>
        <tissue evidence="4">Muscle</tissue>
    </source>
</reference>
<feature type="non-terminal residue" evidence="4">
    <location>
        <position position="133"/>
    </location>
</feature>
<dbReference type="InterPro" id="IPR001895">
    <property type="entry name" value="RASGEF_cat_dom"/>
</dbReference>
<dbReference type="Gene3D" id="1.10.840.10">
    <property type="entry name" value="Ras guanine-nucleotide exchange factors catalytic domain"/>
    <property type="match status" value="1"/>
</dbReference>
<accession>A0A7L0CGP8</accession>
<evidence type="ECO:0000259" key="3">
    <source>
        <dbReference type="PROSITE" id="PS50009"/>
    </source>
</evidence>
<dbReference type="PROSITE" id="PS50009">
    <property type="entry name" value="RASGEF_CAT"/>
    <property type="match status" value="1"/>
</dbReference>
<sequence>PPTQRKTSLLLDHLEAAELAEHLTHLEHRAFARVHLQDYRSFARRGCAAGSPALQRVIALSNGVSRWVQLLVLSPPAPPQRARVLTRFLHVAQRLLELRNFNTLMAVVGGLGHGSITRLRQTLALLPPDVTKV</sequence>
<evidence type="ECO:0000313" key="4">
    <source>
        <dbReference type="EMBL" id="NXJ58877.1"/>
    </source>
</evidence>
<comment type="caution">
    <text evidence="4">The sequence shown here is derived from an EMBL/GenBank/DDBJ whole genome shotgun (WGS) entry which is preliminary data.</text>
</comment>
<dbReference type="SUPFAM" id="SSF48366">
    <property type="entry name" value="Ras GEF"/>
    <property type="match status" value="1"/>
</dbReference>
<dbReference type="InterPro" id="IPR036964">
    <property type="entry name" value="RASGEF_cat_dom_sf"/>
</dbReference>
<dbReference type="Proteomes" id="UP000519115">
    <property type="component" value="Unassembled WGS sequence"/>
</dbReference>
<dbReference type="PANTHER" id="PTHR23113:SF252">
    <property type="entry name" value="RAS GUANYL-RELEASING PROTEIN 3"/>
    <property type="match status" value="1"/>
</dbReference>
<organism evidence="4 5">
    <name type="scientific">Spizaetus tyrannus</name>
    <name type="common">black hawk-eagle</name>
    <dbReference type="NCBI Taxonomy" id="252798"/>
    <lineage>
        <taxon>Eukaryota</taxon>
        <taxon>Metazoa</taxon>
        <taxon>Chordata</taxon>
        <taxon>Craniata</taxon>
        <taxon>Vertebrata</taxon>
        <taxon>Euteleostomi</taxon>
        <taxon>Archelosauria</taxon>
        <taxon>Archosauria</taxon>
        <taxon>Dinosauria</taxon>
        <taxon>Saurischia</taxon>
        <taxon>Theropoda</taxon>
        <taxon>Coelurosauria</taxon>
        <taxon>Aves</taxon>
        <taxon>Neognathae</taxon>
        <taxon>Neoaves</taxon>
        <taxon>Telluraves</taxon>
        <taxon>Accipitrimorphae</taxon>
        <taxon>Accipitriformes</taxon>
        <taxon>Accipitridae</taxon>
        <taxon>Accipitrinae</taxon>
        <taxon>Spizaetus</taxon>
    </lineage>
</organism>
<dbReference type="InterPro" id="IPR023578">
    <property type="entry name" value="Ras_GEF_dom_sf"/>
</dbReference>
<dbReference type="GO" id="GO:0005085">
    <property type="term" value="F:guanyl-nucleotide exchange factor activity"/>
    <property type="evidence" value="ECO:0007669"/>
    <property type="project" value="UniProtKB-KW"/>
</dbReference>
<keyword evidence="5" id="KW-1185">Reference proteome</keyword>
<dbReference type="PANTHER" id="PTHR23113">
    <property type="entry name" value="GUANINE NUCLEOTIDE EXCHANGE FACTOR"/>
    <property type="match status" value="1"/>
</dbReference>
<protein>
    <submittedName>
        <fullName evidence="4">GRP2B protein</fullName>
    </submittedName>
</protein>
<dbReference type="GO" id="GO:0007265">
    <property type="term" value="P:Ras protein signal transduction"/>
    <property type="evidence" value="ECO:0007669"/>
    <property type="project" value="TreeGrafter"/>
</dbReference>
<feature type="non-terminal residue" evidence="4">
    <location>
        <position position="1"/>
    </location>
</feature>
<feature type="domain" description="Ras-GEF" evidence="3">
    <location>
        <begin position="15"/>
        <end position="133"/>
    </location>
</feature>
<keyword evidence="1 2" id="KW-0344">Guanine-nucleotide releasing factor</keyword>